<organism evidence="1 2">
    <name type="scientific">Bacillus cereus</name>
    <dbReference type="NCBI Taxonomy" id="1396"/>
    <lineage>
        <taxon>Bacteria</taxon>
        <taxon>Bacillati</taxon>
        <taxon>Bacillota</taxon>
        <taxon>Bacilli</taxon>
        <taxon>Bacillales</taxon>
        <taxon>Bacillaceae</taxon>
        <taxon>Bacillus</taxon>
        <taxon>Bacillus cereus group</taxon>
    </lineage>
</organism>
<evidence type="ECO:0000313" key="1">
    <source>
        <dbReference type="EMBL" id="KZD65942.1"/>
    </source>
</evidence>
<proteinExistence type="predicted"/>
<dbReference type="EMBL" id="LJKE01000045">
    <property type="protein sequence ID" value="KZD65942.1"/>
    <property type="molecule type" value="Genomic_DNA"/>
</dbReference>
<dbReference type="AlphaFoldDB" id="A0A164NWP5"/>
<evidence type="ECO:0000313" key="2">
    <source>
        <dbReference type="Proteomes" id="UP000076482"/>
    </source>
</evidence>
<dbReference type="RefSeq" id="WP_063261161.1">
    <property type="nucleotide sequence ID" value="NZ_LJKE01000045.1"/>
</dbReference>
<protein>
    <submittedName>
        <fullName evidence="1">Uncharacterized protein</fullName>
    </submittedName>
</protein>
<dbReference type="Proteomes" id="UP000076482">
    <property type="component" value="Unassembled WGS sequence"/>
</dbReference>
<accession>A0A164NWP5</accession>
<gene>
    <name evidence="1" type="ORF">B4088_2699</name>
</gene>
<name>A0A164NWP5_BACCE</name>
<reference evidence="1 2" key="1">
    <citation type="submission" date="2015-09" db="EMBL/GenBank/DDBJ databases">
        <title>Bacillus cereus food isolates.</title>
        <authorList>
            <person name="Boekhorst J."/>
        </authorList>
    </citation>
    <scope>NUCLEOTIDE SEQUENCE [LARGE SCALE GENOMIC DNA]</scope>
    <source>
        <strain evidence="1 2">B4088</strain>
    </source>
</reference>
<sequence length="104" mass="12494">MKIESENEISSTVNEERKQETDYLYRKFVEKHFQDLIHKRAKEIAKERLRHDLCQLIKGLIESNLLNKGLEETIMIVYELSQDELNKIKDHFQNDVIENEYPSE</sequence>
<dbReference type="PATRIC" id="fig|1396.535.peg.1731"/>
<comment type="caution">
    <text evidence="1">The sequence shown here is derived from an EMBL/GenBank/DDBJ whole genome shotgun (WGS) entry which is preliminary data.</text>
</comment>